<name>A0A9Q8W189_RHOHA</name>
<feature type="domain" description="tRNA pseudouridine synthase II TruB subfamily 2 C-terminal" evidence="7">
    <location>
        <begin position="248"/>
        <end position="303"/>
    </location>
</feature>
<dbReference type="GO" id="GO:0031119">
    <property type="term" value="P:tRNA pseudouridine synthesis"/>
    <property type="evidence" value="ECO:0007669"/>
    <property type="project" value="UniProtKB-UniRule"/>
</dbReference>
<dbReference type="AlphaFoldDB" id="A0A9Q8W189"/>
<dbReference type="InterPro" id="IPR014780">
    <property type="entry name" value="tRNA_psdUridine_synth_TruB"/>
</dbReference>
<dbReference type="GO" id="GO:1990481">
    <property type="term" value="P:mRNA pseudouridine synthesis"/>
    <property type="evidence" value="ECO:0007669"/>
    <property type="project" value="TreeGrafter"/>
</dbReference>
<dbReference type="RefSeq" id="WP_005513781.1">
    <property type="nucleotide sequence ID" value="NZ_AP024189.1"/>
</dbReference>
<dbReference type="GO" id="GO:0160148">
    <property type="term" value="F:tRNA pseudouridine(55) synthase activity"/>
    <property type="evidence" value="ECO:0007669"/>
    <property type="project" value="UniProtKB-EC"/>
</dbReference>
<comment type="catalytic activity">
    <reaction evidence="1 5">
        <text>uridine(55) in tRNA = pseudouridine(55) in tRNA</text>
        <dbReference type="Rhea" id="RHEA:42532"/>
        <dbReference type="Rhea" id="RHEA-COMP:10101"/>
        <dbReference type="Rhea" id="RHEA-COMP:10102"/>
        <dbReference type="ChEBI" id="CHEBI:65314"/>
        <dbReference type="ChEBI" id="CHEBI:65315"/>
        <dbReference type="EC" id="5.4.99.25"/>
    </reaction>
</comment>
<evidence type="ECO:0000313" key="10">
    <source>
        <dbReference type="EMBL" id="NKT81393.1"/>
    </source>
</evidence>
<dbReference type="Gene3D" id="3.30.2350.10">
    <property type="entry name" value="Pseudouridine synthase"/>
    <property type="match status" value="1"/>
</dbReference>
<dbReference type="SUPFAM" id="SSF55120">
    <property type="entry name" value="Pseudouridine synthase"/>
    <property type="match status" value="1"/>
</dbReference>
<dbReference type="Pfam" id="PF16198">
    <property type="entry name" value="TruB_C_2"/>
    <property type="match status" value="1"/>
</dbReference>
<dbReference type="SUPFAM" id="SSF88697">
    <property type="entry name" value="PUA domain-like"/>
    <property type="match status" value="1"/>
</dbReference>
<dbReference type="PANTHER" id="PTHR13767:SF2">
    <property type="entry name" value="PSEUDOURIDYLATE SYNTHASE TRUB1"/>
    <property type="match status" value="1"/>
</dbReference>
<gene>
    <name evidence="5 11" type="primary">truB</name>
    <name evidence="9" type="ORF">GS441_22595</name>
    <name evidence="10" type="ORF">GS882_25315</name>
    <name evidence="11" type="ORF">GS947_12465</name>
</gene>
<dbReference type="CDD" id="cd02573">
    <property type="entry name" value="PseudoU_synth_EcTruB"/>
    <property type="match status" value="1"/>
</dbReference>
<dbReference type="InterPro" id="IPR036974">
    <property type="entry name" value="PUA_sf"/>
</dbReference>
<dbReference type="InterPro" id="IPR032819">
    <property type="entry name" value="TruB_C"/>
</dbReference>
<reference evidence="11" key="2">
    <citation type="journal article" date="2020" name="Environ. Microbiol.">
        <title>The novel and transferable erm(51) gene confers Macrolides, Lincosamides, and Streptogramins B (MLSB) resistance to clonal Rhodococcus equi in the environment.</title>
        <authorList>
            <person name="Huber L."/>
            <person name="Giguere S."/>
            <person name="Slovis N.M."/>
            <person name="Alvarez-Narvaez S."/>
            <person name="Hart K.A."/>
            <person name="Greiter M."/>
            <person name="Morris E.R.A."/>
            <person name="Cohen N.D."/>
        </authorList>
    </citation>
    <scope>NUCLEOTIDE SEQUENCE</scope>
    <source>
        <strain evidence="10">Lh_116_1</strain>
        <strain evidence="11">Lh_16_1</strain>
    </source>
</reference>
<dbReference type="PANTHER" id="PTHR13767">
    <property type="entry name" value="TRNA-PSEUDOURIDINE SYNTHASE"/>
    <property type="match status" value="1"/>
</dbReference>
<reference evidence="9" key="1">
    <citation type="submission" date="2019-11" db="EMBL/GenBank/DDBJ databases">
        <title>Spread of Macrolides and rifampicin resistant Rhodococcus equi in clinical isolates in the USA.</title>
        <authorList>
            <person name="Alvarez-Narvaez S."/>
            <person name="Huber L."/>
            <person name="Cohen N.D."/>
            <person name="Slovis N."/>
            <person name="Greiter M."/>
            <person name="Giguere S."/>
            <person name="Hart K."/>
        </authorList>
    </citation>
    <scope>NUCLEOTIDE SEQUENCE</scope>
    <source>
        <strain evidence="9">Lh_17</strain>
    </source>
</reference>
<protein>
    <recommendedName>
        <fullName evidence="5">tRNA pseudouridine synthase B</fullName>
        <ecNumber evidence="5">5.4.99.25</ecNumber>
    </recommendedName>
    <alternativeName>
        <fullName evidence="5">tRNA pseudouridine(55) synthase</fullName>
        <shortName evidence="5">Psi55 synthase</shortName>
    </alternativeName>
    <alternativeName>
        <fullName evidence="5">tRNA pseudouridylate synthase</fullName>
    </alternativeName>
    <alternativeName>
        <fullName evidence="5">tRNA-uridine isomerase</fullName>
    </alternativeName>
</protein>
<keyword evidence="4 5" id="KW-0413">Isomerase</keyword>
<dbReference type="Proteomes" id="UP000608063">
    <property type="component" value="Unassembled WGS sequence"/>
</dbReference>
<proteinExistence type="inferred from homology"/>
<dbReference type="EC" id="5.4.99.25" evidence="5"/>
<dbReference type="Pfam" id="PF09142">
    <property type="entry name" value="TruB_C"/>
    <property type="match status" value="1"/>
</dbReference>
<dbReference type="NCBIfam" id="TIGR00431">
    <property type="entry name" value="TruB"/>
    <property type="match status" value="1"/>
</dbReference>
<feature type="active site" description="Nucleophile" evidence="5">
    <location>
        <position position="50"/>
    </location>
</feature>
<comment type="caution">
    <text evidence="11">The sequence shown here is derived from an EMBL/GenBank/DDBJ whole genome shotgun (WGS) entry which is preliminary data.</text>
</comment>
<dbReference type="GO" id="GO:0003723">
    <property type="term" value="F:RNA binding"/>
    <property type="evidence" value="ECO:0007669"/>
    <property type="project" value="InterPro"/>
</dbReference>
<sequence>MPKSQKPSSGLVGAGLLIVDKEAGMTSHDVVSRCRKLLNTRKVGHAGTLDPMATGVLILGVERATKLLGLLALTTKSYSATIRLGQATTTDDAEGEVLTTADASAVTDEQIAAEIAKLTGDIQQVPASVSAIKVDGQRAHALIRAGEEVTLAARPVTVSRFDVLARRDVPGDSGGFVDLDVDVDCSSGTYIRALARDLGAALGVGGHLTALRRTSVGPFTLEHARTLEQLTEDPAVSLDIDQAAQTAFPHRQISAAEAESISQGRWLEPIGRKEIYAAIDPSGHTIALIQERGKRASSVMVVRPATLR</sequence>
<dbReference type="Proteomes" id="UP000603463">
    <property type="component" value="Unassembled WGS sequence"/>
</dbReference>
<dbReference type="EMBL" id="WVBC01000034">
    <property type="protein sequence ID" value="NKT81393.1"/>
    <property type="molecule type" value="Genomic_DNA"/>
</dbReference>
<dbReference type="InterPro" id="IPR020103">
    <property type="entry name" value="PsdUridine_synth_cat_dom_sf"/>
</dbReference>
<evidence type="ECO:0000256" key="5">
    <source>
        <dbReference type="HAMAP-Rule" id="MF_01080"/>
    </source>
</evidence>
<dbReference type="EMBL" id="WVDC01000005">
    <property type="protein sequence ID" value="NKW42400.1"/>
    <property type="molecule type" value="Genomic_DNA"/>
</dbReference>
<comment type="similarity">
    <text evidence="2 5">Belongs to the pseudouridine synthase TruB family. Type 1 subfamily.</text>
</comment>
<feature type="domain" description="tRNA pseudouridylate synthase B C-terminal" evidence="8">
    <location>
        <begin position="192"/>
        <end position="232"/>
    </location>
</feature>
<evidence type="ECO:0000259" key="8">
    <source>
        <dbReference type="Pfam" id="PF16198"/>
    </source>
</evidence>
<evidence type="ECO:0000313" key="9">
    <source>
        <dbReference type="EMBL" id="MBM4568104.1"/>
    </source>
</evidence>
<evidence type="ECO:0000256" key="2">
    <source>
        <dbReference type="ARBA" id="ARBA00005642"/>
    </source>
</evidence>
<dbReference type="HAMAP" id="MF_01080">
    <property type="entry name" value="TruB_bact"/>
    <property type="match status" value="1"/>
</dbReference>
<dbReference type="InterPro" id="IPR002501">
    <property type="entry name" value="PsdUridine_synth_N"/>
</dbReference>
<evidence type="ECO:0000256" key="3">
    <source>
        <dbReference type="ARBA" id="ARBA00022694"/>
    </source>
</evidence>
<comment type="function">
    <text evidence="5">Responsible for synthesis of pseudouridine from uracil-55 in the psi GC loop of transfer RNAs.</text>
</comment>
<evidence type="ECO:0000259" key="6">
    <source>
        <dbReference type="Pfam" id="PF01509"/>
    </source>
</evidence>
<dbReference type="Gene3D" id="2.30.130.10">
    <property type="entry name" value="PUA domain"/>
    <property type="match status" value="1"/>
</dbReference>
<feature type="domain" description="Pseudouridine synthase II N-terminal" evidence="6">
    <location>
        <begin position="35"/>
        <end position="191"/>
    </location>
</feature>
<dbReference type="Pfam" id="PF01509">
    <property type="entry name" value="TruB_N"/>
    <property type="match status" value="1"/>
</dbReference>
<evidence type="ECO:0000313" key="11">
    <source>
        <dbReference type="EMBL" id="NKW42400.1"/>
    </source>
</evidence>
<dbReference type="EMBL" id="WUXR01000018">
    <property type="protein sequence ID" value="MBM4568104.1"/>
    <property type="molecule type" value="Genomic_DNA"/>
</dbReference>
<dbReference type="InterPro" id="IPR015947">
    <property type="entry name" value="PUA-like_sf"/>
</dbReference>
<keyword evidence="3 5" id="KW-0819">tRNA processing</keyword>
<organism evidence="11 12">
    <name type="scientific">Rhodococcus hoagii</name>
    <name type="common">Corynebacterium equii</name>
    <dbReference type="NCBI Taxonomy" id="43767"/>
    <lineage>
        <taxon>Bacteria</taxon>
        <taxon>Bacillati</taxon>
        <taxon>Actinomycetota</taxon>
        <taxon>Actinomycetes</taxon>
        <taxon>Mycobacteriales</taxon>
        <taxon>Nocardiaceae</taxon>
        <taxon>Prescottella</taxon>
    </lineage>
</organism>
<evidence type="ECO:0000256" key="4">
    <source>
        <dbReference type="ARBA" id="ARBA00023235"/>
    </source>
</evidence>
<evidence type="ECO:0000256" key="1">
    <source>
        <dbReference type="ARBA" id="ARBA00000385"/>
    </source>
</evidence>
<evidence type="ECO:0000259" key="7">
    <source>
        <dbReference type="Pfam" id="PF09142"/>
    </source>
</evidence>
<accession>A0A9Q8W189</accession>
<dbReference type="FunFam" id="3.30.2350.10:FF:000011">
    <property type="entry name" value="tRNA pseudouridine synthase B"/>
    <property type="match status" value="1"/>
</dbReference>
<dbReference type="InterPro" id="IPR015225">
    <property type="entry name" value="tRNA_psdUridine_synth_fam2_C"/>
</dbReference>
<dbReference type="Proteomes" id="UP000808906">
    <property type="component" value="Unassembled WGS sequence"/>
</dbReference>
<evidence type="ECO:0000313" key="12">
    <source>
        <dbReference type="Proteomes" id="UP000608063"/>
    </source>
</evidence>